<dbReference type="PANTHER" id="PTHR30093">
    <property type="entry name" value="GENERAL SECRETION PATHWAY PROTEIN G"/>
    <property type="match status" value="1"/>
</dbReference>
<evidence type="ECO:0000313" key="4">
    <source>
        <dbReference type="Proteomes" id="UP001139103"/>
    </source>
</evidence>
<feature type="domain" description="DUF1559" evidence="2">
    <location>
        <begin position="36"/>
        <end position="316"/>
    </location>
</feature>
<keyword evidence="1" id="KW-0812">Transmembrane</keyword>
<proteinExistence type="predicted"/>
<organism evidence="3 4">
    <name type="scientific">Blastopirellula sediminis</name>
    <dbReference type="NCBI Taxonomy" id="2894196"/>
    <lineage>
        <taxon>Bacteria</taxon>
        <taxon>Pseudomonadati</taxon>
        <taxon>Planctomycetota</taxon>
        <taxon>Planctomycetia</taxon>
        <taxon>Pirellulales</taxon>
        <taxon>Pirellulaceae</taxon>
        <taxon>Blastopirellula</taxon>
    </lineage>
</organism>
<dbReference type="PANTHER" id="PTHR30093:SF2">
    <property type="entry name" value="TYPE II SECRETION SYSTEM PROTEIN H"/>
    <property type="match status" value="1"/>
</dbReference>
<evidence type="ECO:0000259" key="2">
    <source>
        <dbReference type="Pfam" id="PF07596"/>
    </source>
</evidence>
<dbReference type="Gene3D" id="3.30.700.10">
    <property type="entry name" value="Glycoprotein, Type 4 Pilin"/>
    <property type="match status" value="1"/>
</dbReference>
<accession>A0A9X1SGZ8</accession>
<comment type="caution">
    <text evidence="3">The sequence shown here is derived from an EMBL/GenBank/DDBJ whole genome shotgun (WGS) entry which is preliminary data.</text>
</comment>
<dbReference type="NCBIfam" id="TIGR02532">
    <property type="entry name" value="IV_pilin_GFxxxE"/>
    <property type="match status" value="1"/>
</dbReference>
<dbReference type="AlphaFoldDB" id="A0A9X1SGZ8"/>
<dbReference type="RefSeq" id="WP_230219032.1">
    <property type="nucleotide sequence ID" value="NZ_JAJKFT010000010.1"/>
</dbReference>
<sequence>MSHRGLTRNYGFTLVELLVVIAIIGVLIALLLPAVQQAREAARRSQCTNNLKQLGLAMHNYHATYGTFPIGNTLGQKGASWKVRLLPYLEQSAGYDQISFNASFWGHSGLQSILVGLTVPGYDCPSSPFDNRTSETLLTYSGGTQLHDYVGISGAVPNSTAGGQTSDCTASNAVQGGTYCENGVLIAFRPINMAKLVDGTTNTMMIGEHSGQVNGKEYTSNPLGGWFGLVTNTVATSTGSTVWNESTKVSDITYSSGYTGGLTTFRHPINSAWLSGAPTSASSIFEVNYILNSFHPGGVNGALSDGSVRFLPETADINVLLNLCARNDGNTLGEL</sequence>
<evidence type="ECO:0000256" key="1">
    <source>
        <dbReference type="SAM" id="Phobius"/>
    </source>
</evidence>
<dbReference type="Pfam" id="PF07963">
    <property type="entry name" value="N_methyl"/>
    <property type="match status" value="1"/>
</dbReference>
<keyword evidence="1" id="KW-1133">Transmembrane helix</keyword>
<feature type="transmembrane region" description="Helical" evidence="1">
    <location>
        <begin position="12"/>
        <end position="35"/>
    </location>
</feature>
<dbReference type="InterPro" id="IPR011453">
    <property type="entry name" value="DUF1559"/>
</dbReference>
<dbReference type="EMBL" id="JAJKFT010000010">
    <property type="protein sequence ID" value="MCC9629231.1"/>
    <property type="molecule type" value="Genomic_DNA"/>
</dbReference>
<name>A0A9X1SGZ8_9BACT</name>
<evidence type="ECO:0000313" key="3">
    <source>
        <dbReference type="EMBL" id="MCC9629231.1"/>
    </source>
</evidence>
<dbReference type="NCBIfam" id="TIGR04294">
    <property type="entry name" value="pre_pil_HX9DG"/>
    <property type="match status" value="1"/>
</dbReference>
<dbReference type="InterPro" id="IPR012902">
    <property type="entry name" value="N_methyl_site"/>
</dbReference>
<dbReference type="SUPFAM" id="SSF54523">
    <property type="entry name" value="Pili subunits"/>
    <property type="match status" value="1"/>
</dbReference>
<dbReference type="Proteomes" id="UP001139103">
    <property type="component" value="Unassembled WGS sequence"/>
</dbReference>
<dbReference type="InterPro" id="IPR045584">
    <property type="entry name" value="Pilin-like"/>
</dbReference>
<protein>
    <submittedName>
        <fullName evidence="3">DUF1559 domain-containing protein</fullName>
    </submittedName>
</protein>
<gene>
    <name evidence="3" type="ORF">LOC68_12580</name>
</gene>
<dbReference type="Pfam" id="PF07596">
    <property type="entry name" value="SBP_bac_10"/>
    <property type="match status" value="1"/>
</dbReference>
<reference evidence="3" key="1">
    <citation type="submission" date="2021-11" db="EMBL/GenBank/DDBJ databases">
        <title>Genome sequence.</title>
        <authorList>
            <person name="Sun Q."/>
        </authorList>
    </citation>
    <scope>NUCLEOTIDE SEQUENCE</scope>
    <source>
        <strain evidence="3">JC732</strain>
    </source>
</reference>
<keyword evidence="4" id="KW-1185">Reference proteome</keyword>
<keyword evidence="1" id="KW-0472">Membrane</keyword>
<dbReference type="InterPro" id="IPR027558">
    <property type="entry name" value="Pre_pil_HX9DG_C"/>
</dbReference>